<organism evidence="2 3">
    <name type="scientific">Pseudoflavonifractor capillosus ATCC 29799</name>
    <dbReference type="NCBI Taxonomy" id="411467"/>
    <lineage>
        <taxon>Bacteria</taxon>
        <taxon>Bacillati</taxon>
        <taxon>Bacillota</taxon>
        <taxon>Clostridia</taxon>
        <taxon>Eubacteriales</taxon>
        <taxon>Oscillospiraceae</taxon>
        <taxon>Pseudoflavonifractor</taxon>
    </lineage>
</organism>
<keyword evidence="3" id="KW-1185">Reference proteome</keyword>
<sequence length="41" mass="4180">MEMAAPAGAPHRPGTPSLYLLGRSKSARHQGFGSAKTLGTA</sequence>
<evidence type="ECO:0000313" key="2">
    <source>
        <dbReference type="EMBL" id="EDN00565.1"/>
    </source>
</evidence>
<protein>
    <submittedName>
        <fullName evidence="2">Uncharacterized protein</fullName>
    </submittedName>
</protein>
<dbReference type="STRING" id="411467.BACCAP_01331"/>
<reference evidence="2 3" key="2">
    <citation type="submission" date="2007-06" db="EMBL/GenBank/DDBJ databases">
        <title>Draft genome sequence of Pseudoflavonifractor capillosus ATCC 29799.</title>
        <authorList>
            <person name="Sudarsanam P."/>
            <person name="Ley R."/>
            <person name="Guruge J."/>
            <person name="Turnbaugh P.J."/>
            <person name="Mahowald M."/>
            <person name="Liep D."/>
            <person name="Gordon J."/>
        </authorList>
    </citation>
    <scope>NUCLEOTIDE SEQUENCE [LARGE SCALE GENOMIC DNA]</scope>
    <source>
        <strain evidence="2 3">ATCC 29799</strain>
    </source>
</reference>
<reference evidence="2 3" key="1">
    <citation type="submission" date="2007-04" db="EMBL/GenBank/DDBJ databases">
        <authorList>
            <person name="Fulton L."/>
            <person name="Clifton S."/>
            <person name="Fulton B."/>
            <person name="Xu J."/>
            <person name="Minx P."/>
            <person name="Pepin K.H."/>
            <person name="Johnson M."/>
            <person name="Thiruvilangam P."/>
            <person name="Bhonagiri V."/>
            <person name="Nash W.E."/>
            <person name="Mardis E.R."/>
            <person name="Wilson R.K."/>
        </authorList>
    </citation>
    <scope>NUCLEOTIDE SEQUENCE [LARGE SCALE GENOMIC DNA]</scope>
    <source>
        <strain evidence="2 3">ATCC 29799</strain>
    </source>
</reference>
<gene>
    <name evidence="2" type="ORF">BACCAP_01331</name>
</gene>
<dbReference type="EMBL" id="AAXG02000010">
    <property type="protein sequence ID" value="EDN00565.1"/>
    <property type="molecule type" value="Genomic_DNA"/>
</dbReference>
<dbReference type="Proteomes" id="UP000003639">
    <property type="component" value="Unassembled WGS sequence"/>
</dbReference>
<evidence type="ECO:0000313" key="3">
    <source>
        <dbReference type="Proteomes" id="UP000003639"/>
    </source>
</evidence>
<proteinExistence type="predicted"/>
<dbReference type="AlphaFoldDB" id="A6NT02"/>
<feature type="region of interest" description="Disordered" evidence="1">
    <location>
        <begin position="1"/>
        <end position="41"/>
    </location>
</feature>
<accession>A6NT02</accession>
<evidence type="ECO:0000256" key="1">
    <source>
        <dbReference type="SAM" id="MobiDB-lite"/>
    </source>
</evidence>
<name>A6NT02_9FIRM</name>
<comment type="caution">
    <text evidence="2">The sequence shown here is derived from an EMBL/GenBank/DDBJ whole genome shotgun (WGS) entry which is preliminary data.</text>
</comment>